<comment type="caution">
    <text evidence="1">The sequence shown here is derived from an EMBL/GenBank/DDBJ whole genome shotgun (WGS) entry which is preliminary data.</text>
</comment>
<dbReference type="Proteomes" id="UP001175211">
    <property type="component" value="Unassembled WGS sequence"/>
</dbReference>
<sequence length="524" mass="60057">MARRCDLASAQGYSQPYKRVWKHTRDQDTNTGLTQYMSGKYVVNRVKKRKAKLRNFTGSASRNASKMNHRLLNNMREAKCMKYGRHRGKVIWGYVIFAHALSYHPWRTTQRSSSEWSTDREKLPLTRRSGYLICRRAWRRRKFNLLNSWPLSSAINVTHPESGFLFDHASFLIQLPFIATPQIMLFVFLPKEVHKMPSKIEDMRQVDPIVFSSSFPSRTHIHSVGTLHDAWRFSGVFQADLHPTHHLTACVLFHRGKAAGPSDKRYLSIEDDDTDDELVVLQETGNPSLAATCRCILIRAYESRLFISTAICEPQDNMCIVPEISMTDEVTELSKRIGEKDVGCRGVAGKSGQGNAVFYECFLLDLSLSSQVTLLLLSILYRSLADTINCQIKEAESDKSEVKTRSSGYLCFLVELPFITSLRRYKVLSYLTFSGRALSSRSVGTRRYTESPCKTYYIPEVDAVIISPRQMYDERHIRTDSAAPYLHSPMQRRVHTYPRDGPGEFCERHLRACVQLRSFAFNSS</sequence>
<proteinExistence type="predicted"/>
<protein>
    <submittedName>
        <fullName evidence="1">Uncharacterized protein</fullName>
    </submittedName>
</protein>
<evidence type="ECO:0000313" key="2">
    <source>
        <dbReference type="Proteomes" id="UP001175211"/>
    </source>
</evidence>
<evidence type="ECO:0000313" key="1">
    <source>
        <dbReference type="EMBL" id="KAK0452187.1"/>
    </source>
</evidence>
<name>A0AA39K0S5_ARMTA</name>
<dbReference type="GeneID" id="85353427"/>
<dbReference type="RefSeq" id="XP_060328021.1">
    <property type="nucleotide sequence ID" value="XM_060469879.1"/>
</dbReference>
<organism evidence="1 2">
    <name type="scientific">Armillaria tabescens</name>
    <name type="common">Ringless honey mushroom</name>
    <name type="synonym">Agaricus tabescens</name>
    <dbReference type="NCBI Taxonomy" id="1929756"/>
    <lineage>
        <taxon>Eukaryota</taxon>
        <taxon>Fungi</taxon>
        <taxon>Dikarya</taxon>
        <taxon>Basidiomycota</taxon>
        <taxon>Agaricomycotina</taxon>
        <taxon>Agaricomycetes</taxon>
        <taxon>Agaricomycetidae</taxon>
        <taxon>Agaricales</taxon>
        <taxon>Marasmiineae</taxon>
        <taxon>Physalacriaceae</taxon>
        <taxon>Desarmillaria</taxon>
    </lineage>
</organism>
<accession>A0AA39K0S5</accession>
<gene>
    <name evidence="1" type="ORF">EV420DRAFT_1482272</name>
</gene>
<dbReference type="AlphaFoldDB" id="A0AA39K0S5"/>
<dbReference type="EMBL" id="JAUEPS010000031">
    <property type="protein sequence ID" value="KAK0452187.1"/>
    <property type="molecule type" value="Genomic_DNA"/>
</dbReference>
<keyword evidence="2" id="KW-1185">Reference proteome</keyword>
<reference evidence="1" key="1">
    <citation type="submission" date="2023-06" db="EMBL/GenBank/DDBJ databases">
        <authorList>
            <consortium name="Lawrence Berkeley National Laboratory"/>
            <person name="Ahrendt S."/>
            <person name="Sahu N."/>
            <person name="Indic B."/>
            <person name="Wong-Bajracharya J."/>
            <person name="Merenyi Z."/>
            <person name="Ke H.-M."/>
            <person name="Monk M."/>
            <person name="Kocsube S."/>
            <person name="Drula E."/>
            <person name="Lipzen A."/>
            <person name="Balint B."/>
            <person name="Henrissat B."/>
            <person name="Andreopoulos B."/>
            <person name="Martin F.M."/>
            <person name="Harder C.B."/>
            <person name="Rigling D."/>
            <person name="Ford K.L."/>
            <person name="Foster G.D."/>
            <person name="Pangilinan J."/>
            <person name="Papanicolaou A."/>
            <person name="Barry K."/>
            <person name="LaButti K."/>
            <person name="Viragh M."/>
            <person name="Koriabine M."/>
            <person name="Yan M."/>
            <person name="Riley R."/>
            <person name="Champramary S."/>
            <person name="Plett K.L."/>
            <person name="Tsai I.J."/>
            <person name="Slot J."/>
            <person name="Sipos G."/>
            <person name="Plett J."/>
            <person name="Nagy L.G."/>
            <person name="Grigoriev I.V."/>
        </authorList>
    </citation>
    <scope>NUCLEOTIDE SEQUENCE</scope>
    <source>
        <strain evidence="1">CCBAS 213</strain>
    </source>
</reference>